<dbReference type="InterPro" id="IPR000754">
    <property type="entry name" value="Ribosomal_uS9"/>
</dbReference>
<proteinExistence type="inferred from homology"/>
<dbReference type="InterPro" id="IPR020574">
    <property type="entry name" value="Ribosomal_uS9_CS"/>
</dbReference>
<dbReference type="InterPro" id="IPR014721">
    <property type="entry name" value="Ribsml_uS5_D2-typ_fold_subgr"/>
</dbReference>
<evidence type="ECO:0000313" key="8">
    <source>
        <dbReference type="EMBL" id="KAL1584720.1"/>
    </source>
</evidence>
<dbReference type="Proteomes" id="UP000803884">
    <property type="component" value="Unassembled WGS sequence"/>
</dbReference>
<dbReference type="InterPro" id="IPR020568">
    <property type="entry name" value="Ribosomal_Su5_D2-typ_SF"/>
</dbReference>
<evidence type="ECO:0000256" key="3">
    <source>
        <dbReference type="ARBA" id="ARBA00023274"/>
    </source>
</evidence>
<dbReference type="GO" id="GO:0005763">
    <property type="term" value="C:mitochondrial small ribosomal subunit"/>
    <property type="evidence" value="ECO:0007669"/>
    <property type="project" value="TreeGrafter"/>
</dbReference>
<comment type="caution">
    <text evidence="8">The sequence shown here is derived from an EMBL/GenBank/DDBJ whole genome shotgun (WGS) entry which is preliminary data.</text>
</comment>
<keyword evidence="9" id="KW-1185">Reference proteome</keyword>
<organism evidence="8 9">
    <name type="scientific">Cladosporium halotolerans</name>
    <dbReference type="NCBI Taxonomy" id="1052096"/>
    <lineage>
        <taxon>Eukaryota</taxon>
        <taxon>Fungi</taxon>
        <taxon>Dikarya</taxon>
        <taxon>Ascomycota</taxon>
        <taxon>Pezizomycotina</taxon>
        <taxon>Dothideomycetes</taxon>
        <taxon>Dothideomycetidae</taxon>
        <taxon>Cladosporiales</taxon>
        <taxon>Cladosporiaceae</taxon>
        <taxon>Cladosporium</taxon>
    </lineage>
</organism>
<accession>A0AB34KMA2</accession>
<dbReference type="SUPFAM" id="SSF54211">
    <property type="entry name" value="Ribosomal protein S5 domain 2-like"/>
    <property type="match status" value="1"/>
</dbReference>
<dbReference type="RefSeq" id="XP_069227826.1">
    <property type="nucleotide sequence ID" value="XM_069375456.1"/>
</dbReference>
<evidence type="ECO:0000256" key="6">
    <source>
        <dbReference type="RuleBase" id="RU003815"/>
    </source>
</evidence>
<dbReference type="AlphaFoldDB" id="A0AB34KMA2"/>
<comment type="similarity">
    <text evidence="1 6">Belongs to the universal ribosomal protein uS9 family.</text>
</comment>
<evidence type="ECO:0000256" key="7">
    <source>
        <dbReference type="SAM" id="MobiDB-lite"/>
    </source>
</evidence>
<dbReference type="InterPro" id="IPR023035">
    <property type="entry name" value="Ribosomal_uS9_bac/plastid"/>
</dbReference>
<dbReference type="PANTHER" id="PTHR21569">
    <property type="entry name" value="RIBOSOMAL PROTEIN S9"/>
    <property type="match status" value="1"/>
</dbReference>
<feature type="region of interest" description="Disordered" evidence="7">
    <location>
        <begin position="34"/>
        <end position="80"/>
    </location>
</feature>
<dbReference type="GO" id="GO:0006412">
    <property type="term" value="P:translation"/>
    <property type="evidence" value="ECO:0007669"/>
    <property type="project" value="InterPro"/>
</dbReference>
<keyword evidence="2 6" id="KW-0689">Ribosomal protein</keyword>
<dbReference type="PROSITE" id="PS00360">
    <property type="entry name" value="RIBOSOMAL_S9"/>
    <property type="match status" value="1"/>
</dbReference>
<dbReference type="FunFam" id="3.30.230.10:FF:000001">
    <property type="entry name" value="30S ribosomal protein S9"/>
    <property type="match status" value="1"/>
</dbReference>
<sequence length="329" mass="37143">MESPLLRTGFRRAIASTHASSQRQALACQRRWLATPTESSGREPVRAAQPIQFTRDDNQFARNKPAGGFSRRGPPRGDGPKSDILLSRIRILPASPSYFTATPRYTDDLLALSALLRKYQLLPQCPPGEAPRIAWKTWEQYKSEVDEPVKETRYNRLLEIIKRLNYIHPALMPEEVTTALERFKRILQPFLNKPKPIIVDNYGRARASGRRKSSTASVYVVEGTGEAVVNGKSLTEYFGRLHDRESAVWALKQTERLDRYNVWATTSGGGTTGQAESIMLATAKALMAHEPDLRPILKRAGTLTRNPKRVERKKAGKLKARKMPAWVKR</sequence>
<evidence type="ECO:0000313" key="9">
    <source>
        <dbReference type="Proteomes" id="UP000803884"/>
    </source>
</evidence>
<dbReference type="GO" id="GO:0003735">
    <property type="term" value="F:structural constituent of ribosome"/>
    <property type="evidence" value="ECO:0007669"/>
    <property type="project" value="InterPro"/>
</dbReference>
<evidence type="ECO:0000256" key="4">
    <source>
        <dbReference type="ARBA" id="ARBA00039318"/>
    </source>
</evidence>
<dbReference type="Gene3D" id="3.30.230.10">
    <property type="match status" value="1"/>
</dbReference>
<protein>
    <recommendedName>
        <fullName evidence="4">Small ribosomal subunit protein uS9m</fullName>
    </recommendedName>
    <alternativeName>
        <fullName evidence="5">37S ribosomal protein S9, mitochondrial</fullName>
    </alternativeName>
</protein>
<dbReference type="EMBL" id="JAAQHG020000024">
    <property type="protein sequence ID" value="KAL1584720.1"/>
    <property type="molecule type" value="Genomic_DNA"/>
</dbReference>
<dbReference type="Pfam" id="PF00380">
    <property type="entry name" value="Ribosomal_S9"/>
    <property type="match status" value="1"/>
</dbReference>
<evidence type="ECO:0000256" key="1">
    <source>
        <dbReference type="ARBA" id="ARBA00005251"/>
    </source>
</evidence>
<dbReference type="NCBIfam" id="NF001099">
    <property type="entry name" value="PRK00132.1"/>
    <property type="match status" value="1"/>
</dbReference>
<evidence type="ECO:0000256" key="5">
    <source>
        <dbReference type="ARBA" id="ARBA00042623"/>
    </source>
</evidence>
<dbReference type="PANTHER" id="PTHR21569:SF1">
    <property type="entry name" value="SMALL RIBOSOMAL SUBUNIT PROTEIN US9M"/>
    <property type="match status" value="1"/>
</dbReference>
<dbReference type="GeneID" id="96008294"/>
<name>A0AB34KMA2_9PEZI</name>
<evidence type="ECO:0000256" key="2">
    <source>
        <dbReference type="ARBA" id="ARBA00022980"/>
    </source>
</evidence>
<gene>
    <name evidence="8" type="ORF">WHR41_06851</name>
</gene>
<dbReference type="GO" id="GO:0003723">
    <property type="term" value="F:RNA binding"/>
    <property type="evidence" value="ECO:0007669"/>
    <property type="project" value="TreeGrafter"/>
</dbReference>
<reference evidence="8 9" key="1">
    <citation type="journal article" date="2020" name="Microbiol. Resour. Announc.">
        <title>Draft Genome Sequence of a Cladosporium Species Isolated from the Mesophotic Ascidian Didemnum maculosum.</title>
        <authorList>
            <person name="Gioti A."/>
            <person name="Siaperas R."/>
            <person name="Nikolaivits E."/>
            <person name="Le Goff G."/>
            <person name="Ouazzani J."/>
            <person name="Kotoulas G."/>
            <person name="Topakas E."/>
        </authorList>
    </citation>
    <scope>NUCLEOTIDE SEQUENCE [LARGE SCALE GENOMIC DNA]</scope>
    <source>
        <strain evidence="8 9">TM138-S3</strain>
    </source>
</reference>
<keyword evidence="3 6" id="KW-0687">Ribonucleoprotein</keyword>